<gene>
    <name evidence="3" type="ORF">FOB41_21415</name>
</gene>
<dbReference type="GO" id="GO:0000150">
    <property type="term" value="F:DNA strand exchange activity"/>
    <property type="evidence" value="ECO:0007669"/>
    <property type="project" value="InterPro"/>
</dbReference>
<evidence type="ECO:0000313" key="4">
    <source>
        <dbReference type="Proteomes" id="UP000500870"/>
    </source>
</evidence>
<feature type="domain" description="Recombinase" evidence="2">
    <location>
        <begin position="151"/>
        <end position="287"/>
    </location>
</feature>
<dbReference type="SUPFAM" id="SSF53041">
    <property type="entry name" value="Resolvase-like"/>
    <property type="match status" value="1"/>
</dbReference>
<proteinExistence type="predicted"/>
<evidence type="ECO:0000259" key="2">
    <source>
        <dbReference type="PROSITE" id="PS51737"/>
    </source>
</evidence>
<organism evidence="3 4">
    <name type="scientific">Agrobacterium pusense</name>
    <dbReference type="NCBI Taxonomy" id="648995"/>
    <lineage>
        <taxon>Bacteria</taxon>
        <taxon>Pseudomonadati</taxon>
        <taxon>Pseudomonadota</taxon>
        <taxon>Alphaproteobacteria</taxon>
        <taxon>Hyphomicrobiales</taxon>
        <taxon>Rhizobiaceae</taxon>
        <taxon>Rhizobium/Agrobacterium group</taxon>
        <taxon>Agrobacterium</taxon>
    </lineage>
</organism>
<dbReference type="EMBL" id="CP050899">
    <property type="protein sequence ID" value="QIX25059.1"/>
    <property type="molecule type" value="Genomic_DNA"/>
</dbReference>
<name>A0A6H0ZWP1_9HYPH</name>
<dbReference type="InterPro" id="IPR025827">
    <property type="entry name" value="Zn_ribbon_recom_dom"/>
</dbReference>
<dbReference type="Pfam" id="PF13408">
    <property type="entry name" value="Zn_ribbon_recom"/>
    <property type="match status" value="1"/>
</dbReference>
<feature type="coiled-coil region" evidence="1">
    <location>
        <begin position="378"/>
        <end position="405"/>
    </location>
</feature>
<dbReference type="Gene3D" id="3.90.1750.20">
    <property type="entry name" value="Putative Large Serine Recombinase, Chain B, Domain 2"/>
    <property type="match status" value="1"/>
</dbReference>
<dbReference type="PANTHER" id="PTHR30461:SF23">
    <property type="entry name" value="DNA RECOMBINASE-RELATED"/>
    <property type="match status" value="1"/>
</dbReference>
<accession>A0A6H0ZWP1</accession>
<dbReference type="Pfam" id="PF00239">
    <property type="entry name" value="Resolvase"/>
    <property type="match status" value="1"/>
</dbReference>
<dbReference type="CDD" id="cd00338">
    <property type="entry name" value="Ser_Recombinase"/>
    <property type="match status" value="1"/>
</dbReference>
<dbReference type="AlphaFoldDB" id="A0A6H0ZWP1"/>
<dbReference type="InterPro" id="IPR036162">
    <property type="entry name" value="Resolvase-like_N_sf"/>
</dbReference>
<evidence type="ECO:0000256" key="1">
    <source>
        <dbReference type="SAM" id="Coils"/>
    </source>
</evidence>
<dbReference type="InterPro" id="IPR050639">
    <property type="entry name" value="SSR_resolvase"/>
</dbReference>
<dbReference type="InterPro" id="IPR011109">
    <property type="entry name" value="DNA_bind_recombinase_dom"/>
</dbReference>
<dbReference type="SMART" id="SM00857">
    <property type="entry name" value="Resolvase"/>
    <property type="match status" value="1"/>
</dbReference>
<dbReference type="PROSITE" id="PS51737">
    <property type="entry name" value="RECOMBINASE_DNA_BIND"/>
    <property type="match status" value="1"/>
</dbReference>
<evidence type="ECO:0000313" key="3">
    <source>
        <dbReference type="EMBL" id="QIX25059.1"/>
    </source>
</evidence>
<dbReference type="Pfam" id="PF07508">
    <property type="entry name" value="Recombinase"/>
    <property type="match status" value="1"/>
</dbReference>
<dbReference type="Proteomes" id="UP000500870">
    <property type="component" value="Chromosome 3"/>
</dbReference>
<sequence length="532" mass="59136">MKRAAIYARYSTDLQNDKSVEDQIRLCEAHAQRIGARIVKNFHDRAKSGASMFGRAGLSQLMQEAEKGTFEILISESPDRVSRDIADLAHIHKTLKFRGIEMNCVNGGVMDTMQIGMYGVVGQMQREEGAKKVKRGMMGVVRSGRNAGGKAYGYEPVPGKPGELAIIEEQAAIIRRIFKQFAAGVSARSIAGALNDENVPPPRGSKWNASTINGNGARGYGILRNPIYDGRIIWNRVRMVKDPSTGRRVSRVNDASEHETIEAPHLRIVEEKLFAAVQKRKEDATEFAMPLVRSRRILSGLLRCRSCGGGMSIVGSDRSGPRVMCSTHRESRTCDNDARYYIEKIEQKVLNTLRQQFADSDMIKAYVNTYEEERRRTSADLKRNRASIERQLDEAKRAIARVVEKVAKGIIEDDDAAAILPGLREERDRHSADLSKMEKPNNVIELFPLAVRRFKENLEKLTEILSAAGEIPDADAVLTFRELVASVIVDPRKAGEDYVVEIKGYLSSLIQPEMSAVVVVAGEGLEPPTRGL</sequence>
<dbReference type="Gene3D" id="3.40.50.1390">
    <property type="entry name" value="Resolvase, N-terminal catalytic domain"/>
    <property type="match status" value="1"/>
</dbReference>
<keyword evidence="1" id="KW-0175">Coiled coil</keyword>
<dbReference type="GO" id="GO:0003677">
    <property type="term" value="F:DNA binding"/>
    <property type="evidence" value="ECO:0007669"/>
    <property type="project" value="InterPro"/>
</dbReference>
<dbReference type="InterPro" id="IPR006119">
    <property type="entry name" value="Resolv_N"/>
</dbReference>
<dbReference type="RefSeq" id="WP_177319471.1">
    <property type="nucleotide sequence ID" value="NZ_CP050899.1"/>
</dbReference>
<reference evidence="3 4" key="1">
    <citation type="submission" date="2020-04" db="EMBL/GenBank/DDBJ databases">
        <title>FDA dAtabase for Regulatory Grade micrObial Sequences (FDA-ARGOS): Supporting development and validation of Infectious Disease Dx tests.</title>
        <authorList>
            <person name="Sciortino C."/>
            <person name="Tallon L."/>
            <person name="Sadzewicz L."/>
            <person name="Vavikolanu K."/>
            <person name="Mehta A."/>
            <person name="Aluvathingal J."/>
            <person name="Nadendla S."/>
            <person name="Nandy P."/>
            <person name="Geyer C."/>
            <person name="Yan Y."/>
            <person name="Sichtig H."/>
        </authorList>
    </citation>
    <scope>NUCLEOTIDE SEQUENCE [LARGE SCALE GENOMIC DNA]</scope>
    <source>
        <strain evidence="3 4">FDAARGOS_633</strain>
    </source>
</reference>
<protein>
    <submittedName>
        <fullName evidence="3">Recombinase family protein</fullName>
    </submittedName>
</protein>
<dbReference type="InterPro" id="IPR038109">
    <property type="entry name" value="DNA_bind_recomb_sf"/>
</dbReference>
<dbReference type="PANTHER" id="PTHR30461">
    <property type="entry name" value="DNA-INVERTASE FROM LAMBDOID PROPHAGE"/>
    <property type="match status" value="1"/>
</dbReference>